<dbReference type="EMBL" id="DF238783">
    <property type="protein sequence ID" value="GAC94311.1"/>
    <property type="molecule type" value="Genomic_DNA"/>
</dbReference>
<reference evidence="3" key="1">
    <citation type="journal article" date="2013" name="Genome Announc.">
        <title>Draft genome sequence of the basidiomycetous yeast-like fungus Pseudozyma hubeiensis SY62, which produces an abundant amount of the biosurfactant mannosylerythritol lipids.</title>
        <authorList>
            <person name="Konishi M."/>
            <person name="Hatada Y."/>
            <person name="Horiuchi J."/>
        </authorList>
    </citation>
    <scope>NUCLEOTIDE SEQUENCE [LARGE SCALE GENOMIC DNA]</scope>
    <source>
        <strain evidence="3">SY62</strain>
    </source>
</reference>
<keyword evidence="3" id="KW-1185">Reference proteome</keyword>
<protein>
    <submittedName>
        <fullName evidence="2">Squalene synthase</fullName>
    </submittedName>
</protein>
<evidence type="ECO:0000313" key="2">
    <source>
        <dbReference type="EMBL" id="GAC94311.1"/>
    </source>
</evidence>
<evidence type="ECO:0000256" key="1">
    <source>
        <dbReference type="SAM" id="MobiDB-lite"/>
    </source>
</evidence>
<feature type="region of interest" description="Disordered" evidence="1">
    <location>
        <begin position="1"/>
        <end position="22"/>
    </location>
</feature>
<dbReference type="AlphaFoldDB" id="R9NZS7"/>
<dbReference type="RefSeq" id="XP_012187898.1">
    <property type="nucleotide sequence ID" value="XM_012332508.1"/>
</dbReference>
<evidence type="ECO:0000313" key="3">
    <source>
        <dbReference type="Proteomes" id="UP000014071"/>
    </source>
</evidence>
<organism evidence="2 3">
    <name type="scientific">Pseudozyma hubeiensis (strain SY62)</name>
    <name type="common">Yeast</name>
    <dbReference type="NCBI Taxonomy" id="1305764"/>
    <lineage>
        <taxon>Eukaryota</taxon>
        <taxon>Fungi</taxon>
        <taxon>Dikarya</taxon>
        <taxon>Basidiomycota</taxon>
        <taxon>Ustilaginomycotina</taxon>
        <taxon>Ustilaginomycetes</taxon>
        <taxon>Ustilaginales</taxon>
        <taxon>Ustilaginaceae</taxon>
        <taxon>Pseudozyma</taxon>
    </lineage>
</organism>
<dbReference type="Proteomes" id="UP000014071">
    <property type="component" value="Unassembled WGS sequence"/>
</dbReference>
<accession>R9NZS7</accession>
<name>R9NZS7_PSEHS</name>
<sequence length="113" mass="12437">MQTVPATAKTSAAAGAAATSSINTREKQCMAFLETSRKAGDQSHPPNPSIRTYHLVCGRFYVEHFAGITTVFLQESKKGRQATHNMWVMQKKSATSCVPRRVASFGGFLHQRH</sequence>
<dbReference type="GeneID" id="24107177"/>
<gene>
    <name evidence="2" type="ORF">PHSY_001882</name>
</gene>
<proteinExistence type="predicted"/>
<dbReference type="HOGENOM" id="CLU_2134648_0_0_1"/>
<feature type="compositionally biased region" description="Low complexity" evidence="1">
    <location>
        <begin position="1"/>
        <end position="21"/>
    </location>
</feature>